<dbReference type="PANTHER" id="PTHR12151:SF25">
    <property type="entry name" value="LINALOOL DEHYDRATASE_ISOMERASE DOMAIN-CONTAINING PROTEIN"/>
    <property type="match status" value="1"/>
</dbReference>
<comment type="caution">
    <text evidence="5">The sequence shown here is derived from an EMBL/GenBank/DDBJ whole genome shotgun (WGS) entry which is preliminary data.</text>
</comment>
<protein>
    <submittedName>
        <fullName evidence="5">SCO family protein</fullName>
    </submittedName>
</protein>
<dbReference type="AlphaFoldDB" id="A0A2W5S3Z2"/>
<dbReference type="Proteomes" id="UP000248975">
    <property type="component" value="Unassembled WGS sequence"/>
</dbReference>
<reference evidence="5 6" key="1">
    <citation type="submission" date="2017-08" db="EMBL/GenBank/DDBJ databases">
        <title>Infants hospitalized years apart are colonized by the same room-sourced microbial strains.</title>
        <authorList>
            <person name="Brooks B."/>
            <person name="Olm M.R."/>
            <person name="Firek B.A."/>
            <person name="Baker R."/>
            <person name="Thomas B.C."/>
            <person name="Morowitz M.J."/>
            <person name="Banfield J.F."/>
        </authorList>
    </citation>
    <scope>NUCLEOTIDE SEQUENCE [LARGE SCALE GENOMIC DNA]</scope>
    <source>
        <strain evidence="5">S2_003_000_R2_11</strain>
    </source>
</reference>
<comment type="similarity">
    <text evidence="1">Belongs to the SCO1/2 family.</text>
</comment>
<dbReference type="GO" id="GO:0046872">
    <property type="term" value="F:metal ion binding"/>
    <property type="evidence" value="ECO:0007669"/>
    <property type="project" value="UniProtKB-KW"/>
</dbReference>
<organism evidence="5 6">
    <name type="scientific">Cereibacter sphaeroides</name>
    <name type="common">Rhodobacter sphaeroides</name>
    <dbReference type="NCBI Taxonomy" id="1063"/>
    <lineage>
        <taxon>Bacteria</taxon>
        <taxon>Pseudomonadati</taxon>
        <taxon>Pseudomonadota</taxon>
        <taxon>Alphaproteobacteria</taxon>
        <taxon>Rhodobacterales</taxon>
        <taxon>Paracoccaceae</taxon>
        <taxon>Cereibacter</taxon>
    </lineage>
</organism>
<sequence>MTKLWASLAALAVIAVVGGTAWSVLNRGSDPFASCRQSQIAGGADTIGGPFELVDQTGKTVTDKDVITKPTLVYFGYTFCADVCPVDNARNAEVTDILEERGIDVTPVFITVDPKRDTTQVMADYVANMHPRMIGLTGSAYQIAAATRAYKVYFKANEGDPDFYLVDHTTFTYLMLPGRGFADFYRREATPDQMAESVSCFVGAA</sequence>
<evidence type="ECO:0000313" key="5">
    <source>
        <dbReference type="EMBL" id="PZQ97708.1"/>
    </source>
</evidence>
<keyword evidence="2 3" id="KW-0186">Copper</keyword>
<proteinExistence type="inferred from homology"/>
<dbReference type="InterPro" id="IPR036249">
    <property type="entry name" value="Thioredoxin-like_sf"/>
</dbReference>
<feature type="binding site" evidence="3">
    <location>
        <position position="80"/>
    </location>
    <ligand>
        <name>Cu cation</name>
        <dbReference type="ChEBI" id="CHEBI:23378"/>
    </ligand>
</feature>
<name>A0A2W5S3Z2_CERSP</name>
<evidence type="ECO:0000256" key="3">
    <source>
        <dbReference type="PIRSR" id="PIRSR603782-1"/>
    </source>
</evidence>
<dbReference type="InterPro" id="IPR003782">
    <property type="entry name" value="SCO1/SenC"/>
</dbReference>
<feature type="binding site" evidence="3">
    <location>
        <position position="168"/>
    </location>
    <ligand>
        <name>Cu cation</name>
        <dbReference type="ChEBI" id="CHEBI:23378"/>
    </ligand>
</feature>
<feature type="binding site" evidence="3">
    <location>
        <position position="84"/>
    </location>
    <ligand>
        <name>Cu cation</name>
        <dbReference type="ChEBI" id="CHEBI:23378"/>
    </ligand>
</feature>
<keyword evidence="4" id="KW-1015">Disulfide bond</keyword>
<evidence type="ECO:0000256" key="2">
    <source>
        <dbReference type="ARBA" id="ARBA00023008"/>
    </source>
</evidence>
<feature type="disulfide bond" description="Redox-active" evidence="4">
    <location>
        <begin position="80"/>
        <end position="84"/>
    </location>
</feature>
<dbReference type="EMBL" id="QFQS01000002">
    <property type="protein sequence ID" value="PZQ97708.1"/>
    <property type="molecule type" value="Genomic_DNA"/>
</dbReference>
<gene>
    <name evidence="5" type="ORF">DI533_11080</name>
</gene>
<dbReference type="Gene3D" id="3.40.30.10">
    <property type="entry name" value="Glutaredoxin"/>
    <property type="match status" value="1"/>
</dbReference>
<evidence type="ECO:0000256" key="4">
    <source>
        <dbReference type="PIRSR" id="PIRSR603782-2"/>
    </source>
</evidence>
<keyword evidence="3" id="KW-0479">Metal-binding</keyword>
<dbReference type="Pfam" id="PF02630">
    <property type="entry name" value="SCO1-SenC"/>
    <property type="match status" value="1"/>
</dbReference>
<evidence type="ECO:0000256" key="1">
    <source>
        <dbReference type="ARBA" id="ARBA00010996"/>
    </source>
</evidence>
<dbReference type="CDD" id="cd02968">
    <property type="entry name" value="SCO"/>
    <property type="match status" value="1"/>
</dbReference>
<dbReference type="PANTHER" id="PTHR12151">
    <property type="entry name" value="ELECTRON TRANSPORT PROTIN SCO1/SENC FAMILY MEMBER"/>
    <property type="match status" value="1"/>
</dbReference>
<dbReference type="FunFam" id="3.40.30.10:FF:000013">
    <property type="entry name" value="Blast:Protein SCO1 homolog, mitochondrial"/>
    <property type="match status" value="1"/>
</dbReference>
<dbReference type="SUPFAM" id="SSF52833">
    <property type="entry name" value="Thioredoxin-like"/>
    <property type="match status" value="1"/>
</dbReference>
<accession>A0A2W5S3Z2</accession>
<evidence type="ECO:0000313" key="6">
    <source>
        <dbReference type="Proteomes" id="UP000248975"/>
    </source>
</evidence>